<dbReference type="RefSeq" id="XP_056484225.1">
    <property type="nucleotide sequence ID" value="XM_056633605.1"/>
</dbReference>
<gene>
    <name evidence="1" type="ORF">N7509_008968</name>
</gene>
<accession>A0A9W9VNM2</accession>
<protein>
    <submittedName>
        <fullName evidence="1">Uncharacterized protein</fullName>
    </submittedName>
</protein>
<proteinExistence type="predicted"/>
<dbReference type="EMBL" id="JAPZBU010000009">
    <property type="protein sequence ID" value="KAJ5386427.1"/>
    <property type="molecule type" value="Genomic_DNA"/>
</dbReference>
<dbReference type="GeneID" id="81372585"/>
<evidence type="ECO:0000313" key="1">
    <source>
        <dbReference type="EMBL" id="KAJ5386427.1"/>
    </source>
</evidence>
<dbReference type="Proteomes" id="UP001147747">
    <property type="component" value="Unassembled WGS sequence"/>
</dbReference>
<reference evidence="1" key="2">
    <citation type="journal article" date="2023" name="IMA Fungus">
        <title>Comparative genomic study of the Penicillium genus elucidates a diverse pangenome and 15 lateral gene transfer events.</title>
        <authorList>
            <person name="Petersen C."/>
            <person name="Sorensen T."/>
            <person name="Nielsen M.R."/>
            <person name="Sondergaard T.E."/>
            <person name="Sorensen J.L."/>
            <person name="Fitzpatrick D.A."/>
            <person name="Frisvad J.C."/>
            <person name="Nielsen K.L."/>
        </authorList>
    </citation>
    <scope>NUCLEOTIDE SEQUENCE</scope>
    <source>
        <strain evidence="1">IBT 29677</strain>
    </source>
</reference>
<keyword evidence="2" id="KW-1185">Reference proteome</keyword>
<sequence>MLDDSGADQMSILYGDLVLLQNMEAAATGAAPSKLPVCVGVFESLLGDGSSAIEYARMIQAAIFADNNGGVMTNLGQEWDLILCFARDGYQPDPEDGRIAGLWSRFKLYTGLLQTPAVVCISRISRRG</sequence>
<dbReference type="AlphaFoldDB" id="A0A9W9VNM2"/>
<comment type="caution">
    <text evidence="1">The sequence shown here is derived from an EMBL/GenBank/DDBJ whole genome shotgun (WGS) entry which is preliminary data.</text>
</comment>
<organism evidence="1 2">
    <name type="scientific">Penicillium cosmopolitanum</name>
    <dbReference type="NCBI Taxonomy" id="1131564"/>
    <lineage>
        <taxon>Eukaryota</taxon>
        <taxon>Fungi</taxon>
        <taxon>Dikarya</taxon>
        <taxon>Ascomycota</taxon>
        <taxon>Pezizomycotina</taxon>
        <taxon>Eurotiomycetes</taxon>
        <taxon>Eurotiomycetidae</taxon>
        <taxon>Eurotiales</taxon>
        <taxon>Aspergillaceae</taxon>
        <taxon>Penicillium</taxon>
    </lineage>
</organism>
<evidence type="ECO:0000313" key="2">
    <source>
        <dbReference type="Proteomes" id="UP001147747"/>
    </source>
</evidence>
<reference evidence="1" key="1">
    <citation type="submission" date="2022-12" db="EMBL/GenBank/DDBJ databases">
        <authorList>
            <person name="Petersen C."/>
        </authorList>
    </citation>
    <scope>NUCLEOTIDE SEQUENCE</scope>
    <source>
        <strain evidence="1">IBT 29677</strain>
    </source>
</reference>
<dbReference type="OrthoDB" id="4363173at2759"/>
<name>A0A9W9VNM2_9EURO</name>